<dbReference type="Proteomes" id="UP000606974">
    <property type="component" value="Unassembled WGS sequence"/>
</dbReference>
<dbReference type="FunFam" id="3.40.50.620:FF:000013">
    <property type="entry name" value="Pantothenate synthetase"/>
    <property type="match status" value="1"/>
</dbReference>
<organism evidence="12 13">
    <name type="scientific">Endocarpon pusillum</name>
    <dbReference type="NCBI Taxonomy" id="364733"/>
    <lineage>
        <taxon>Eukaryota</taxon>
        <taxon>Fungi</taxon>
        <taxon>Dikarya</taxon>
        <taxon>Ascomycota</taxon>
        <taxon>Pezizomycotina</taxon>
        <taxon>Eurotiomycetes</taxon>
        <taxon>Chaetothyriomycetidae</taxon>
        <taxon>Verrucariales</taxon>
        <taxon>Verrucariaceae</taxon>
        <taxon>Endocarpon</taxon>
    </lineage>
</organism>
<evidence type="ECO:0000256" key="1">
    <source>
        <dbReference type="ARBA" id="ARBA00004990"/>
    </source>
</evidence>
<dbReference type="InterPro" id="IPR003721">
    <property type="entry name" value="Pantoate_ligase"/>
</dbReference>
<dbReference type="HAMAP" id="MF_00158">
    <property type="entry name" value="PanC"/>
    <property type="match status" value="1"/>
</dbReference>
<evidence type="ECO:0000256" key="10">
    <source>
        <dbReference type="ARBA" id="ARBA00032806"/>
    </source>
</evidence>
<dbReference type="GO" id="GO:0015940">
    <property type="term" value="P:pantothenate biosynthetic process"/>
    <property type="evidence" value="ECO:0007669"/>
    <property type="project" value="UniProtKB-UniPathway"/>
</dbReference>
<dbReference type="PANTHER" id="PTHR21299:SF1">
    <property type="entry name" value="PANTOATE--BETA-ALANINE LIGASE"/>
    <property type="match status" value="1"/>
</dbReference>
<gene>
    <name evidence="12" type="ORF">GJ744_011287</name>
</gene>
<evidence type="ECO:0000256" key="4">
    <source>
        <dbReference type="ARBA" id="ARBA00015647"/>
    </source>
</evidence>
<evidence type="ECO:0000256" key="8">
    <source>
        <dbReference type="ARBA" id="ARBA00022840"/>
    </source>
</evidence>
<dbReference type="AlphaFoldDB" id="A0A8H7AU23"/>
<evidence type="ECO:0000256" key="7">
    <source>
        <dbReference type="ARBA" id="ARBA00022741"/>
    </source>
</evidence>
<keyword evidence="5" id="KW-0436">Ligase</keyword>
<dbReference type="InterPro" id="IPR042176">
    <property type="entry name" value="Pantoate_ligase_C"/>
</dbReference>
<evidence type="ECO:0000256" key="9">
    <source>
        <dbReference type="ARBA" id="ARBA00029902"/>
    </source>
</evidence>
<evidence type="ECO:0000256" key="6">
    <source>
        <dbReference type="ARBA" id="ARBA00022655"/>
    </source>
</evidence>
<evidence type="ECO:0000256" key="2">
    <source>
        <dbReference type="ARBA" id="ARBA00009256"/>
    </source>
</evidence>
<dbReference type="EMBL" id="JAACFV010000008">
    <property type="protein sequence ID" value="KAF7513021.1"/>
    <property type="molecule type" value="Genomic_DNA"/>
</dbReference>
<accession>A0A8H7AU23</accession>
<evidence type="ECO:0000313" key="13">
    <source>
        <dbReference type="Proteomes" id="UP000606974"/>
    </source>
</evidence>
<dbReference type="PANTHER" id="PTHR21299">
    <property type="entry name" value="CYTIDYLATE KINASE/PANTOATE-BETA-ALANINE LIGASE"/>
    <property type="match status" value="1"/>
</dbReference>
<dbReference type="GO" id="GO:0005524">
    <property type="term" value="F:ATP binding"/>
    <property type="evidence" value="ECO:0007669"/>
    <property type="project" value="UniProtKB-KW"/>
</dbReference>
<comment type="pathway">
    <text evidence="1">Cofactor biosynthesis; (R)-pantothenate biosynthesis; (R)-pantothenate from (R)-pantoate and beta-alanine: step 1/1.</text>
</comment>
<reference evidence="12" key="1">
    <citation type="submission" date="2020-02" db="EMBL/GenBank/DDBJ databases">
        <authorList>
            <person name="Palmer J.M."/>
        </authorList>
    </citation>
    <scope>NUCLEOTIDE SEQUENCE</scope>
    <source>
        <strain evidence="12">EPUS1.4</strain>
        <tissue evidence="12">Thallus</tissue>
    </source>
</reference>
<evidence type="ECO:0000256" key="3">
    <source>
        <dbReference type="ARBA" id="ARBA00012219"/>
    </source>
</evidence>
<dbReference type="GO" id="GO:0004592">
    <property type="term" value="F:pantoate-beta-alanine ligase activity"/>
    <property type="evidence" value="ECO:0007669"/>
    <property type="project" value="UniProtKB-EC"/>
</dbReference>
<dbReference type="Pfam" id="PF02569">
    <property type="entry name" value="Pantoate_ligase"/>
    <property type="match status" value="1"/>
</dbReference>
<evidence type="ECO:0000313" key="12">
    <source>
        <dbReference type="EMBL" id="KAF7513021.1"/>
    </source>
</evidence>
<comment type="similarity">
    <text evidence="2">Belongs to the pantothenate synthetase family.</text>
</comment>
<name>A0A8H7AU23_9EURO</name>
<keyword evidence="7" id="KW-0547">Nucleotide-binding</keyword>
<dbReference type="EC" id="6.3.2.1" evidence="3"/>
<dbReference type="UniPathway" id="UPA00028">
    <property type="reaction ID" value="UER00005"/>
</dbReference>
<evidence type="ECO:0000256" key="5">
    <source>
        <dbReference type="ARBA" id="ARBA00022598"/>
    </source>
</evidence>
<comment type="caution">
    <text evidence="12">The sequence shown here is derived from an EMBL/GenBank/DDBJ whole genome shotgun (WGS) entry which is preliminary data.</text>
</comment>
<keyword evidence="13" id="KW-1185">Reference proteome</keyword>
<dbReference type="OrthoDB" id="2020436at2759"/>
<protein>
    <recommendedName>
        <fullName evidence="4">Pantoate--beta-alanine ligase</fullName>
        <ecNumber evidence="3">6.3.2.1</ecNumber>
    </recommendedName>
    <alternativeName>
        <fullName evidence="10">Pantoate-activating enzyme</fullName>
    </alternativeName>
    <alternativeName>
        <fullName evidence="9">Pantothenate synthetase</fullName>
    </alternativeName>
</protein>
<evidence type="ECO:0000256" key="11">
    <source>
        <dbReference type="ARBA" id="ARBA00048258"/>
    </source>
</evidence>
<dbReference type="NCBIfam" id="TIGR00018">
    <property type="entry name" value="panC"/>
    <property type="match status" value="1"/>
</dbReference>
<proteinExistence type="inferred from homology"/>
<keyword evidence="6" id="KW-0566">Pantothenate biosynthesis</keyword>
<comment type="catalytic activity">
    <reaction evidence="11">
        <text>(R)-pantoate + beta-alanine + ATP = (R)-pantothenate + AMP + diphosphate + H(+)</text>
        <dbReference type="Rhea" id="RHEA:10912"/>
        <dbReference type="ChEBI" id="CHEBI:15378"/>
        <dbReference type="ChEBI" id="CHEBI:15980"/>
        <dbReference type="ChEBI" id="CHEBI:29032"/>
        <dbReference type="ChEBI" id="CHEBI:30616"/>
        <dbReference type="ChEBI" id="CHEBI:33019"/>
        <dbReference type="ChEBI" id="CHEBI:57966"/>
        <dbReference type="ChEBI" id="CHEBI:456215"/>
        <dbReference type="EC" id="6.3.2.1"/>
    </reaction>
</comment>
<dbReference type="Gene3D" id="3.30.1300.10">
    <property type="entry name" value="Pantoate-beta-alanine ligase, C-terminal domain"/>
    <property type="match status" value="1"/>
</dbReference>
<dbReference type="Gene3D" id="3.40.50.620">
    <property type="entry name" value="HUPs"/>
    <property type="match status" value="1"/>
</dbReference>
<dbReference type="SUPFAM" id="SSF52374">
    <property type="entry name" value="Nucleotidylyl transferase"/>
    <property type="match status" value="1"/>
</dbReference>
<dbReference type="InterPro" id="IPR014729">
    <property type="entry name" value="Rossmann-like_a/b/a_fold"/>
</dbReference>
<keyword evidence="8" id="KW-0067">ATP-binding</keyword>
<sequence length="413" mass="45815">MVAPSLLAKLTVKSAVLLIPSPSPLQTLRSRLGAHARTCQFFPFQRVSISTSTSYRPDKHRAATPSNSPDTSPYPFRIFHDDISSLRKYRGEINHNGRTVGLVPTMGALHEGHLALIRAAAAENSDVFVSIFVNPTQFGPTEDLATYPRTWDDDMEKLSALNNKLTFPNGLGRISAVFAPGVRTMYPTLPPSSDVDGAGSFVTITPLANRLEGASRPTFFRGVATVCTKLFNIIQPERVYFGQKDVQQSVLINRMVQDFHIPTEVRVVATTREEDGLAMSSRDVYLGQRRRQVAPILHGALRAAETEYDEGRLSRTEMFGAAIHFLETERLKLADRGLGGVEFELDYISVADMEEMNEIKDEVDPRRGAIISGALKMLPVKDPQTEEERAQKPVRLIDSIILTPVISVNNFQH</sequence>